<dbReference type="Proteomes" id="UP000813462">
    <property type="component" value="Unassembled WGS sequence"/>
</dbReference>
<evidence type="ECO:0000256" key="3">
    <source>
        <dbReference type="PROSITE-ProRule" id="PRU00708"/>
    </source>
</evidence>
<name>A0A978VR37_ZIZJJ</name>
<evidence type="ECO:0008006" key="6">
    <source>
        <dbReference type="Google" id="ProtNLM"/>
    </source>
</evidence>
<feature type="repeat" description="PPR" evidence="3">
    <location>
        <begin position="471"/>
        <end position="505"/>
    </location>
</feature>
<dbReference type="Pfam" id="PF01535">
    <property type="entry name" value="PPR"/>
    <property type="match status" value="2"/>
</dbReference>
<evidence type="ECO:0000313" key="4">
    <source>
        <dbReference type="EMBL" id="KAH7538012.1"/>
    </source>
</evidence>
<dbReference type="Pfam" id="PF13041">
    <property type="entry name" value="PPR_2"/>
    <property type="match status" value="2"/>
</dbReference>
<dbReference type="Gene3D" id="1.25.40.10">
    <property type="entry name" value="Tetratricopeptide repeat domain"/>
    <property type="match status" value="3"/>
</dbReference>
<dbReference type="PANTHER" id="PTHR47938">
    <property type="entry name" value="RESPIRATORY COMPLEX I CHAPERONE (CIA84), PUTATIVE (AFU_ORTHOLOGUE AFUA_2G06020)-RELATED"/>
    <property type="match status" value="1"/>
</dbReference>
<dbReference type="EMBL" id="JAEACU010000003">
    <property type="protein sequence ID" value="KAH7538012.1"/>
    <property type="molecule type" value="Genomic_DNA"/>
</dbReference>
<feature type="repeat" description="PPR" evidence="3">
    <location>
        <begin position="577"/>
        <end position="611"/>
    </location>
</feature>
<protein>
    <recommendedName>
        <fullName evidence="6">Pentatricopeptide repeat-containing protein At3g60050-like</fullName>
    </recommendedName>
</protein>
<dbReference type="InterPro" id="IPR002885">
    <property type="entry name" value="PPR_rpt"/>
</dbReference>
<evidence type="ECO:0000313" key="5">
    <source>
        <dbReference type="Proteomes" id="UP000813462"/>
    </source>
</evidence>
<organism evidence="4 5">
    <name type="scientific">Ziziphus jujuba var. spinosa</name>
    <dbReference type="NCBI Taxonomy" id="714518"/>
    <lineage>
        <taxon>Eukaryota</taxon>
        <taxon>Viridiplantae</taxon>
        <taxon>Streptophyta</taxon>
        <taxon>Embryophyta</taxon>
        <taxon>Tracheophyta</taxon>
        <taxon>Spermatophyta</taxon>
        <taxon>Magnoliopsida</taxon>
        <taxon>eudicotyledons</taxon>
        <taxon>Gunneridae</taxon>
        <taxon>Pentapetalae</taxon>
        <taxon>rosids</taxon>
        <taxon>fabids</taxon>
        <taxon>Rosales</taxon>
        <taxon>Rhamnaceae</taxon>
        <taxon>Paliureae</taxon>
        <taxon>Ziziphus</taxon>
    </lineage>
</organism>
<evidence type="ECO:0000256" key="2">
    <source>
        <dbReference type="ARBA" id="ARBA00022737"/>
    </source>
</evidence>
<comment type="similarity">
    <text evidence="1">Belongs to the PPR family. P subfamily.</text>
</comment>
<keyword evidence="2" id="KW-0677">Repeat</keyword>
<dbReference type="PANTHER" id="PTHR47938:SF35">
    <property type="entry name" value="PENTATRICOPEPTIDE REPEAT-CONTAINING PROTEIN 4, MITOCHONDRIAL-RELATED"/>
    <property type="match status" value="1"/>
</dbReference>
<dbReference type="NCBIfam" id="TIGR00756">
    <property type="entry name" value="PPR"/>
    <property type="match status" value="4"/>
</dbReference>
<proteinExistence type="inferred from homology"/>
<feature type="repeat" description="PPR" evidence="3">
    <location>
        <begin position="436"/>
        <end position="470"/>
    </location>
</feature>
<sequence>MDGIHTLIDDVIEQGLEISVRTLNMLLTTCSLYGKYADKKYFKKFMDLNTKFNYKPYHDKYKAILQCVREAEQHKLVVWVFRRAHQDIDTFIYNVVLNRSEKQTNCRSPTFQGHEKGGFGAKGSLFYLFDRWAAGGWEPLVHCFLHSGLPEVAEQKITLLNPGCISSMNFASLSSPRLVRRFSLCFVATRKFCHGSLDGGKGHEGFQCIDEPMNTGLKSSNFDSVMGERSDFYEREEPPRRRFSLKWSFLESTRIDAKRVFKALKRDDYSGFDVNLALDELGIRVSGLLVREVLFGILKNNTDNYAAKMLWADLGYKFFLWSGKQENYKHTVDSYHIMLKIFSECEDIEAMCKLVDEMIEKEMTITARTLNILIWTSVEYGKDRKDLERFIKSKRFNYRPYRNRYNAILHCLLLASRYELIEWVYQQMLLAGISRDVLTYNILMFANYRLGNGVKYYHLFGEMIRDGFSPDSHTYNIMLHVHGNANEPVKALRVLHEMKEKGFEPNVLHFTSLIDGLSRAGNLAACEEILNLMINQSNCMPDVVCYTVMITGYVAAGELEKAQTMFNKMISVGQLPNVFTYTSMIRGFCRAGKLEELWSVLQEMKERGCNPNSILYTTILSNLKVTERDSRTHGLVCQIKEMFKHVRLARESVRYRRRFYARLQNQ</sequence>
<dbReference type="InterPro" id="IPR011990">
    <property type="entry name" value="TPR-like_helical_dom_sf"/>
</dbReference>
<feature type="repeat" description="PPR" evidence="3">
    <location>
        <begin position="542"/>
        <end position="576"/>
    </location>
</feature>
<dbReference type="PROSITE" id="PS51375">
    <property type="entry name" value="PPR"/>
    <property type="match status" value="4"/>
</dbReference>
<evidence type="ECO:0000256" key="1">
    <source>
        <dbReference type="ARBA" id="ARBA00007626"/>
    </source>
</evidence>
<dbReference type="GO" id="GO:0003729">
    <property type="term" value="F:mRNA binding"/>
    <property type="evidence" value="ECO:0007669"/>
    <property type="project" value="TreeGrafter"/>
</dbReference>
<comment type="caution">
    <text evidence="4">The sequence shown here is derived from an EMBL/GenBank/DDBJ whole genome shotgun (WGS) entry which is preliminary data.</text>
</comment>
<reference evidence="4" key="1">
    <citation type="journal article" date="2021" name="Front. Plant Sci.">
        <title>Chromosome-Scale Genome Assembly for Chinese Sour Jujube and Insights Into Its Genome Evolution and Domestication Signature.</title>
        <authorList>
            <person name="Shen L.-Y."/>
            <person name="Luo H."/>
            <person name="Wang X.-L."/>
            <person name="Wang X.-M."/>
            <person name="Qiu X.-J."/>
            <person name="Liu H."/>
            <person name="Zhou S.-S."/>
            <person name="Jia K.-H."/>
            <person name="Nie S."/>
            <person name="Bao Y.-T."/>
            <person name="Zhang R.-G."/>
            <person name="Yun Q.-Z."/>
            <person name="Chai Y.-H."/>
            <person name="Lu J.-Y."/>
            <person name="Li Y."/>
            <person name="Zhao S.-W."/>
            <person name="Mao J.-F."/>
            <person name="Jia S.-G."/>
            <person name="Mao Y.-M."/>
        </authorList>
    </citation>
    <scope>NUCLEOTIDE SEQUENCE</scope>
    <source>
        <strain evidence="4">AT0</strain>
        <tissue evidence="4">Leaf</tissue>
    </source>
</reference>
<dbReference type="AlphaFoldDB" id="A0A978VR37"/>
<accession>A0A978VR37</accession>
<gene>
    <name evidence="4" type="ORF">FEM48_Zijuj03G0154200</name>
</gene>